<dbReference type="FunFam" id="2.40.30.10:FF:000020">
    <property type="entry name" value="Translation elongation factor EF-1"/>
    <property type="match status" value="1"/>
</dbReference>
<evidence type="ECO:0000256" key="5">
    <source>
        <dbReference type="ARBA" id="ARBA00022741"/>
    </source>
</evidence>
<dbReference type="InterPro" id="IPR004161">
    <property type="entry name" value="EFTu-like_2"/>
</dbReference>
<feature type="region of interest" description="Disordered" evidence="11">
    <location>
        <begin position="144"/>
        <end position="186"/>
    </location>
</feature>
<dbReference type="FunFam" id="3.40.50.300:FF:000204">
    <property type="entry name" value="Translation elongation factor Tu"/>
    <property type="match status" value="1"/>
</dbReference>
<dbReference type="GO" id="GO:0003924">
    <property type="term" value="F:GTPase activity"/>
    <property type="evidence" value="ECO:0007669"/>
    <property type="project" value="InterPro"/>
</dbReference>
<evidence type="ECO:0000256" key="4">
    <source>
        <dbReference type="ARBA" id="ARBA00022553"/>
    </source>
</evidence>
<keyword evidence="8" id="KW-0648">Protein biosynthesis</keyword>
<dbReference type="SUPFAM" id="SSF109732">
    <property type="entry name" value="HBS1-like domain"/>
    <property type="match status" value="1"/>
</dbReference>
<keyword evidence="5" id="KW-0547">Nucleotide-binding</keyword>
<feature type="domain" description="Tr-type G" evidence="12">
    <location>
        <begin position="259"/>
        <end position="489"/>
    </location>
</feature>
<dbReference type="GO" id="GO:0005737">
    <property type="term" value="C:cytoplasm"/>
    <property type="evidence" value="ECO:0007669"/>
    <property type="project" value="UniProtKB-SubCell"/>
</dbReference>
<dbReference type="InterPro" id="IPR009001">
    <property type="entry name" value="Transl_elong_EF1A/Init_IF2_C"/>
</dbReference>
<dbReference type="PRINTS" id="PR00315">
    <property type="entry name" value="ELONGATNFCT"/>
</dbReference>
<organism evidence="13">
    <name type="scientific">Zeugodacus cucurbitae</name>
    <name type="common">Melon fruit fly</name>
    <name type="synonym">Bactrocera cucurbitae</name>
    <dbReference type="NCBI Taxonomy" id="28588"/>
    <lineage>
        <taxon>Eukaryota</taxon>
        <taxon>Metazoa</taxon>
        <taxon>Ecdysozoa</taxon>
        <taxon>Arthropoda</taxon>
        <taxon>Hexapoda</taxon>
        <taxon>Insecta</taxon>
        <taxon>Pterygota</taxon>
        <taxon>Neoptera</taxon>
        <taxon>Endopterygota</taxon>
        <taxon>Diptera</taxon>
        <taxon>Brachycera</taxon>
        <taxon>Muscomorpha</taxon>
        <taxon>Tephritoidea</taxon>
        <taxon>Tephritidae</taxon>
        <taxon>Zeugodacus</taxon>
        <taxon>Zeugodacus</taxon>
    </lineage>
</organism>
<dbReference type="AlphaFoldDB" id="A0A0A1XE73"/>
<dbReference type="InterPro" id="IPR000795">
    <property type="entry name" value="T_Tr_GTP-bd_dom"/>
</dbReference>
<sequence length="684" mass="76167">MSRHRIVRAMDYNDEYDGYDDVYGHSVDDDNCISPTDSQWLYDRARGQHSMSAFIKNNRDIEEEEEEEGEDSVTYEKDRRDSDNFQMPILNDIDKAKLTSCIDEVRNVVGDQISERRIVETSINFGYDITKILDDILNNECDSKPKRHKVSASSTSKNQTLQPPTSSATKQRSPDREIASNVNIPPTIKITAQPLSERNIRRGFEVNSPQQQLSPAVSGRNTPVEEDVNNKTTGSVKVSKEQAQRDARKLYSQERGEQKAHFHMIVIGHVDAGKSTLMGHLLVDTGYVSQRVMHKHEQESKKMGKQSFMYAWVLDETGEERSRGITMDVGYSRIETDTKVVTLLDAPGHKDFIPNMISGATQADVALLVVDASRGEFEAGFEQGGQTREHALLVRSLGVNQLGVVINKLDMVEWSKERFVEIVGKLKTFLRQAGFKESDVTFIPCSGLSGENLAKPAQEPGLKAWYKGPHLLSVIDNFKLPERSIDRPLRMSVSDIYKGTGSGFCISGRIETGVLSVNDRVLVGASREQAQTKALQIDEISQTNAFAGDQVSVTLSGVDMSTVSVGSIICDPQNPIPVTNRFQARILVFNVTVPITIGYPVLLHYQSLIEPAVLSKLQAQLHKSTGETIKKKPRVLGNNTCALVELETTRPICIERYADFKELGRFMLRVGGVTIAAGMVTKIR</sequence>
<dbReference type="Pfam" id="PF08938">
    <property type="entry name" value="HBS1_N"/>
    <property type="match status" value="1"/>
</dbReference>
<dbReference type="SUPFAM" id="SSF52540">
    <property type="entry name" value="P-loop containing nucleoside triphosphate hydrolases"/>
    <property type="match status" value="1"/>
</dbReference>
<name>A0A0A1XE73_ZEUCU</name>
<dbReference type="CDD" id="cd16267">
    <property type="entry name" value="HBS1-like_II"/>
    <property type="match status" value="1"/>
</dbReference>
<dbReference type="GO" id="GO:0006417">
    <property type="term" value="P:regulation of translation"/>
    <property type="evidence" value="ECO:0007669"/>
    <property type="project" value="UniProtKB-KW"/>
</dbReference>
<dbReference type="InterPro" id="IPR050100">
    <property type="entry name" value="TRAFAC_GTPase_members"/>
</dbReference>
<comment type="similarity">
    <text evidence="2">Belongs to the TRAFAC class translation factor GTPase superfamily. Classic translation factor GTPase family. EF-Tu/EF-1A subfamily.</text>
</comment>
<dbReference type="InterPro" id="IPR037189">
    <property type="entry name" value="HBS1-like_N_sf"/>
</dbReference>
<feature type="compositionally biased region" description="Basic and acidic residues" evidence="11">
    <location>
        <begin position="238"/>
        <end position="255"/>
    </location>
</feature>
<dbReference type="SUPFAM" id="SSF50447">
    <property type="entry name" value="Translation proteins"/>
    <property type="match status" value="1"/>
</dbReference>
<evidence type="ECO:0000256" key="9">
    <source>
        <dbReference type="ARBA" id="ARBA00023134"/>
    </source>
</evidence>
<dbReference type="Gene3D" id="2.40.30.10">
    <property type="entry name" value="Translation factors"/>
    <property type="match status" value="2"/>
</dbReference>
<comment type="catalytic activity">
    <reaction evidence="10">
        <text>GTP + H2O = GDP + phosphate + H(+)</text>
        <dbReference type="Rhea" id="RHEA:19669"/>
        <dbReference type="ChEBI" id="CHEBI:15377"/>
        <dbReference type="ChEBI" id="CHEBI:15378"/>
        <dbReference type="ChEBI" id="CHEBI:37565"/>
        <dbReference type="ChEBI" id="CHEBI:43474"/>
        <dbReference type="ChEBI" id="CHEBI:58189"/>
    </reaction>
    <physiologicalReaction direction="left-to-right" evidence="10">
        <dbReference type="Rhea" id="RHEA:19670"/>
    </physiologicalReaction>
</comment>
<dbReference type="InterPro" id="IPR027417">
    <property type="entry name" value="P-loop_NTPase"/>
</dbReference>
<feature type="region of interest" description="Disordered" evidence="11">
    <location>
        <begin position="205"/>
        <end position="255"/>
    </location>
</feature>
<dbReference type="GeneID" id="105211590"/>
<keyword evidence="9" id="KW-0342">GTP-binding</keyword>
<evidence type="ECO:0000256" key="11">
    <source>
        <dbReference type="SAM" id="MobiDB-lite"/>
    </source>
</evidence>
<dbReference type="GO" id="GO:0006412">
    <property type="term" value="P:translation"/>
    <property type="evidence" value="ECO:0007669"/>
    <property type="project" value="UniProtKB-KW"/>
</dbReference>
<feature type="compositionally biased region" description="Acidic residues" evidence="11">
    <location>
        <begin position="61"/>
        <end position="73"/>
    </location>
</feature>
<evidence type="ECO:0000256" key="2">
    <source>
        <dbReference type="ARBA" id="ARBA00007249"/>
    </source>
</evidence>
<dbReference type="CDD" id="cd01883">
    <property type="entry name" value="EF1_alpha"/>
    <property type="match status" value="1"/>
</dbReference>
<keyword evidence="3" id="KW-0963">Cytoplasm</keyword>
<evidence type="ECO:0000256" key="3">
    <source>
        <dbReference type="ARBA" id="ARBA00022490"/>
    </source>
</evidence>
<reference evidence="13" key="1">
    <citation type="submission" date="2014-11" db="EMBL/GenBank/DDBJ databases">
        <authorList>
            <person name="Geib S."/>
        </authorList>
    </citation>
    <scope>NUCLEOTIDE SEQUENCE</scope>
</reference>
<evidence type="ECO:0000313" key="13">
    <source>
        <dbReference type="EMBL" id="JAD09719.1"/>
    </source>
</evidence>
<evidence type="ECO:0000256" key="8">
    <source>
        <dbReference type="ARBA" id="ARBA00022917"/>
    </source>
</evidence>
<proteinExistence type="inferred from homology"/>
<dbReference type="InterPro" id="IPR009000">
    <property type="entry name" value="Transl_B-barrel_sf"/>
</dbReference>
<dbReference type="PROSITE" id="PS51722">
    <property type="entry name" value="G_TR_2"/>
    <property type="match status" value="1"/>
</dbReference>
<keyword evidence="6" id="KW-0378">Hydrolase</keyword>
<dbReference type="EMBL" id="GBXI01004573">
    <property type="protein sequence ID" value="JAD09719.1"/>
    <property type="molecule type" value="Transcribed_RNA"/>
</dbReference>
<evidence type="ECO:0000259" key="12">
    <source>
        <dbReference type="PROSITE" id="PS51722"/>
    </source>
</evidence>
<dbReference type="Gene3D" id="3.40.50.300">
    <property type="entry name" value="P-loop containing nucleotide triphosphate hydrolases"/>
    <property type="match status" value="1"/>
</dbReference>
<keyword evidence="4" id="KW-0597">Phosphoprotein</keyword>
<feature type="compositionally biased region" description="Polar residues" evidence="11">
    <location>
        <begin position="151"/>
        <end position="171"/>
    </location>
</feature>
<dbReference type="Pfam" id="PF22594">
    <property type="entry name" value="GTP-eEF1A_C"/>
    <property type="match status" value="1"/>
</dbReference>
<reference evidence="13" key="2">
    <citation type="journal article" date="2015" name="Gigascience">
        <title>Reconstructing a comprehensive transcriptome assembly of a white-pupal translocated strain of the pest fruit fly Bactrocera cucurbitae.</title>
        <authorList>
            <person name="Sim S.B."/>
            <person name="Calla B."/>
            <person name="Hall B."/>
            <person name="DeRego T."/>
            <person name="Geib S.M."/>
        </authorList>
    </citation>
    <scope>NUCLEOTIDE SEQUENCE</scope>
</reference>
<feature type="compositionally biased region" description="Polar residues" evidence="11">
    <location>
        <begin position="207"/>
        <end position="221"/>
    </location>
</feature>
<accession>A0A0A1XE73</accession>
<evidence type="ECO:0000256" key="1">
    <source>
        <dbReference type="ARBA" id="ARBA00004496"/>
    </source>
</evidence>
<dbReference type="GO" id="GO:0005525">
    <property type="term" value="F:GTP binding"/>
    <property type="evidence" value="ECO:0007669"/>
    <property type="project" value="UniProtKB-KW"/>
</dbReference>
<dbReference type="SUPFAM" id="SSF50465">
    <property type="entry name" value="EF-Tu/eEF-1alpha/eIF2-gamma C-terminal domain"/>
    <property type="match status" value="1"/>
</dbReference>
<feature type="region of interest" description="Disordered" evidence="11">
    <location>
        <begin position="57"/>
        <end position="80"/>
    </location>
</feature>
<dbReference type="Gene3D" id="1.10.8.10">
    <property type="entry name" value="DNA helicase RuvA subunit, C-terminal domain"/>
    <property type="match status" value="1"/>
</dbReference>
<dbReference type="InterPro" id="IPR054696">
    <property type="entry name" value="GTP-eEF1A_C"/>
</dbReference>
<evidence type="ECO:0000256" key="6">
    <source>
        <dbReference type="ARBA" id="ARBA00022801"/>
    </source>
</evidence>
<protein>
    <submittedName>
        <fullName evidence="13">HBS1-like protein</fullName>
    </submittedName>
</protein>
<dbReference type="CTD" id="117365"/>
<evidence type="ECO:0000256" key="10">
    <source>
        <dbReference type="ARBA" id="ARBA00049117"/>
    </source>
</evidence>
<keyword evidence="7" id="KW-0810">Translation regulation</keyword>
<dbReference type="InterPro" id="IPR015033">
    <property type="entry name" value="HBS1-like_N"/>
</dbReference>
<dbReference type="Pfam" id="PF03144">
    <property type="entry name" value="GTP_EFTU_D2"/>
    <property type="match status" value="1"/>
</dbReference>
<dbReference type="FunFam" id="2.40.30.10:FF:000035">
    <property type="entry name" value="HBS1-like translational GTPase"/>
    <property type="match status" value="1"/>
</dbReference>
<gene>
    <name evidence="13" type="primary">HBS1L</name>
    <name evidence="13" type="ORF">g.3277</name>
</gene>
<dbReference type="OrthoDB" id="342024at2759"/>
<dbReference type="Pfam" id="PF00009">
    <property type="entry name" value="GTP_EFTU"/>
    <property type="match status" value="1"/>
</dbReference>
<evidence type="ECO:0000256" key="7">
    <source>
        <dbReference type="ARBA" id="ARBA00022845"/>
    </source>
</evidence>
<dbReference type="PANTHER" id="PTHR23115">
    <property type="entry name" value="TRANSLATION FACTOR"/>
    <property type="match status" value="1"/>
</dbReference>
<comment type="subcellular location">
    <subcellularLocation>
        <location evidence="1">Cytoplasm</location>
    </subcellularLocation>
</comment>
<dbReference type="CDD" id="cd04093">
    <property type="entry name" value="HBS1_C_III"/>
    <property type="match status" value="1"/>
</dbReference>